<evidence type="ECO:0000256" key="5">
    <source>
        <dbReference type="ARBA" id="ARBA00022597"/>
    </source>
</evidence>
<evidence type="ECO:0000256" key="8">
    <source>
        <dbReference type="ARBA" id="ARBA00023136"/>
    </source>
</evidence>
<evidence type="ECO:0000256" key="7">
    <source>
        <dbReference type="ARBA" id="ARBA00022989"/>
    </source>
</evidence>
<feature type="transmembrane region" description="Helical" evidence="11">
    <location>
        <begin position="321"/>
        <end position="340"/>
    </location>
</feature>
<dbReference type="PANTHER" id="PTHR32196">
    <property type="entry name" value="ABC TRANSPORTER PERMEASE PROTEIN YPHD-RELATED-RELATED"/>
    <property type="match status" value="1"/>
</dbReference>
<feature type="transmembrane region" description="Helical" evidence="11">
    <location>
        <begin position="94"/>
        <end position="110"/>
    </location>
</feature>
<evidence type="ECO:0000256" key="3">
    <source>
        <dbReference type="ARBA" id="ARBA00022475"/>
    </source>
</evidence>
<feature type="transmembrane region" description="Helical" evidence="11">
    <location>
        <begin position="143"/>
        <end position="165"/>
    </location>
</feature>
<name>A0ABD5K0F7_9HYPH</name>
<dbReference type="GO" id="GO:0005886">
    <property type="term" value="C:plasma membrane"/>
    <property type="evidence" value="ECO:0007669"/>
    <property type="project" value="UniProtKB-SubCell"/>
</dbReference>
<feature type="transmembrane region" description="Helical" evidence="11">
    <location>
        <begin position="371"/>
        <end position="389"/>
    </location>
</feature>
<dbReference type="AlphaFoldDB" id="A0ABD5K0F7"/>
<keyword evidence="2" id="KW-0813">Transport</keyword>
<comment type="function">
    <text evidence="9">Part of the binding-protein-dependent transport system for D-xylose. Probably responsible for the translocation of the substrate across the membrane.</text>
</comment>
<dbReference type="PANTHER" id="PTHR32196:SF32">
    <property type="entry name" value="XYLOSE TRANSPORT SYSTEM PERMEASE PROTEIN XYLH"/>
    <property type="match status" value="1"/>
</dbReference>
<feature type="transmembrane region" description="Helical" evidence="11">
    <location>
        <begin position="243"/>
        <end position="260"/>
    </location>
</feature>
<feature type="transmembrane region" description="Helical" evidence="11">
    <location>
        <begin position="116"/>
        <end position="136"/>
    </location>
</feature>
<keyword evidence="3" id="KW-1003">Cell membrane</keyword>
<keyword evidence="4" id="KW-0997">Cell inner membrane</keyword>
<evidence type="ECO:0000256" key="1">
    <source>
        <dbReference type="ARBA" id="ARBA00004651"/>
    </source>
</evidence>
<keyword evidence="7 11" id="KW-1133">Transmembrane helix</keyword>
<comment type="subcellular location">
    <subcellularLocation>
        <location evidence="1">Cell membrane</location>
        <topology evidence="1">Multi-pass membrane protein</topology>
    </subcellularLocation>
</comment>
<gene>
    <name evidence="12" type="ORF">WIX40_20490</name>
</gene>
<evidence type="ECO:0000313" key="12">
    <source>
        <dbReference type="EMBL" id="MEJ5902472.1"/>
    </source>
</evidence>
<reference evidence="12 13" key="1">
    <citation type="submission" date="2024-03" db="EMBL/GenBank/DDBJ databases">
        <title>Reference genomes for the five species model microbial community.</title>
        <authorList>
            <person name="Padfield D."/>
        </authorList>
    </citation>
    <scope>NUCLEOTIDE SEQUENCE [LARGE SCALE GENOMIC DNA]</scope>
    <source>
        <strain evidence="12 13">AB1</strain>
    </source>
</reference>
<protein>
    <recommendedName>
        <fullName evidence="10">Xylose transport system permease protein XylH</fullName>
    </recommendedName>
</protein>
<dbReference type="Proteomes" id="UP001362311">
    <property type="component" value="Unassembled WGS sequence"/>
</dbReference>
<dbReference type="EMBL" id="JBBHKQ010000002">
    <property type="protein sequence ID" value="MEJ5902472.1"/>
    <property type="molecule type" value="Genomic_DNA"/>
</dbReference>
<evidence type="ECO:0000256" key="2">
    <source>
        <dbReference type="ARBA" id="ARBA00022448"/>
    </source>
</evidence>
<dbReference type="InterPro" id="IPR001851">
    <property type="entry name" value="ABC_transp_permease"/>
</dbReference>
<accession>A0ABD5K0F7</accession>
<feature type="transmembrane region" description="Helical" evidence="11">
    <location>
        <begin position="34"/>
        <end position="56"/>
    </location>
</feature>
<evidence type="ECO:0000256" key="9">
    <source>
        <dbReference type="ARBA" id="ARBA00035611"/>
    </source>
</evidence>
<evidence type="ECO:0000313" key="13">
    <source>
        <dbReference type="Proteomes" id="UP001362311"/>
    </source>
</evidence>
<sequence>MKTNVANLKGDVVIITAPEVKASTPSRANSVISILRSAAGLLVAIALVWLVFSVLTDGVFVSDRNLSNLMRQTAITAIVALGMLVVIAQGEIDLSVGSFMSLCVTIVATIEASGMVAPWVTICAALAMGVSVGLWNGAWIAKLGLPSFVATLGSLMLLRGLALALSGGRTISGISDSIRFFGDAFVTGPALWAFIAIAALVSLWPLRSIKQSDHPRSVIVRVMLGFASVVLLAWATISYRGLPMPVFITLTAAGVLSWMLSNTVWGRHVYAVGGNRAAAKSAGIPITKHLVTSFILIGVLTGIATLMFVGRLGSAPPESGLFLELNAIAAVVIGGASLYGGTGKVSGVLLGALLMQSLGNGLSLLNVPTAYQNITSGIVLLLAVYIDVLSKRGGKLFARP</sequence>
<keyword evidence="6 11" id="KW-0812">Transmembrane</keyword>
<feature type="transmembrane region" description="Helical" evidence="11">
    <location>
        <begin position="68"/>
        <end position="87"/>
    </location>
</feature>
<dbReference type="CDD" id="cd06579">
    <property type="entry name" value="TM_PBP1_transp_AraH_like"/>
    <property type="match status" value="1"/>
</dbReference>
<organism evidence="12 13">
    <name type="scientific">Ochrobactrum teleogrylli</name>
    <dbReference type="NCBI Taxonomy" id="2479765"/>
    <lineage>
        <taxon>Bacteria</taxon>
        <taxon>Pseudomonadati</taxon>
        <taxon>Pseudomonadota</taxon>
        <taxon>Alphaproteobacteria</taxon>
        <taxon>Hyphomicrobiales</taxon>
        <taxon>Brucellaceae</taxon>
        <taxon>Brucella/Ochrobactrum group</taxon>
        <taxon>Ochrobactrum</taxon>
    </lineage>
</organism>
<keyword evidence="5" id="KW-0762">Sugar transport</keyword>
<dbReference type="RefSeq" id="WP_339441794.1">
    <property type="nucleotide sequence ID" value="NZ_JBBHKQ010000002.1"/>
</dbReference>
<evidence type="ECO:0000256" key="4">
    <source>
        <dbReference type="ARBA" id="ARBA00022519"/>
    </source>
</evidence>
<proteinExistence type="predicted"/>
<keyword evidence="8 11" id="KW-0472">Membrane</keyword>
<feature type="transmembrane region" description="Helical" evidence="11">
    <location>
        <begin position="290"/>
        <end position="309"/>
    </location>
</feature>
<evidence type="ECO:0000256" key="10">
    <source>
        <dbReference type="ARBA" id="ARBA00035686"/>
    </source>
</evidence>
<evidence type="ECO:0000256" key="11">
    <source>
        <dbReference type="SAM" id="Phobius"/>
    </source>
</evidence>
<feature type="transmembrane region" description="Helical" evidence="11">
    <location>
        <begin position="185"/>
        <end position="206"/>
    </location>
</feature>
<comment type="caution">
    <text evidence="12">The sequence shown here is derived from an EMBL/GenBank/DDBJ whole genome shotgun (WGS) entry which is preliminary data.</text>
</comment>
<evidence type="ECO:0000256" key="6">
    <source>
        <dbReference type="ARBA" id="ARBA00022692"/>
    </source>
</evidence>
<dbReference type="Pfam" id="PF02653">
    <property type="entry name" value="BPD_transp_2"/>
    <property type="match status" value="1"/>
</dbReference>
<feature type="transmembrane region" description="Helical" evidence="11">
    <location>
        <begin position="218"/>
        <end position="237"/>
    </location>
</feature>